<comment type="similarity">
    <text evidence="2">Belongs to the helicase family.</text>
</comment>
<proteinExistence type="inferred from homology"/>
<dbReference type="GO" id="GO:0043139">
    <property type="term" value="F:5'-3' DNA helicase activity"/>
    <property type="evidence" value="ECO:0007669"/>
    <property type="project" value="UniProtKB-EC"/>
</dbReference>
<evidence type="ECO:0000259" key="4">
    <source>
        <dbReference type="Pfam" id="PF16900"/>
    </source>
</evidence>
<dbReference type="SUPFAM" id="SSF50249">
    <property type="entry name" value="Nucleic acid-binding proteins"/>
    <property type="match status" value="1"/>
</dbReference>
<evidence type="ECO:0000313" key="6">
    <source>
        <dbReference type="Proteomes" id="UP000327157"/>
    </source>
</evidence>
<dbReference type="GO" id="GO:0005524">
    <property type="term" value="F:ATP binding"/>
    <property type="evidence" value="ECO:0007669"/>
    <property type="project" value="UniProtKB-KW"/>
</dbReference>
<dbReference type="GO" id="GO:0006310">
    <property type="term" value="P:DNA recombination"/>
    <property type="evidence" value="ECO:0007669"/>
    <property type="project" value="UniProtKB-KW"/>
</dbReference>
<dbReference type="Proteomes" id="UP000327157">
    <property type="component" value="Chromosome 1"/>
</dbReference>
<keyword evidence="1" id="KW-0238">DNA-binding</keyword>
<keyword evidence="2" id="KW-0378">Hydrolase</keyword>
<dbReference type="PANTHER" id="PTHR10492">
    <property type="match status" value="1"/>
</dbReference>
<evidence type="ECO:0000259" key="3">
    <source>
        <dbReference type="Pfam" id="PF05970"/>
    </source>
</evidence>
<dbReference type="InterPro" id="IPR027417">
    <property type="entry name" value="P-loop_NTPase"/>
</dbReference>
<keyword evidence="2" id="KW-0234">DNA repair</keyword>
<comment type="cofactor">
    <cofactor evidence="2">
        <name>Mg(2+)</name>
        <dbReference type="ChEBI" id="CHEBI:18420"/>
    </cofactor>
</comment>
<dbReference type="Gene3D" id="3.40.50.300">
    <property type="entry name" value="P-loop containing nucleotide triphosphate hydrolases"/>
    <property type="match status" value="1"/>
</dbReference>
<dbReference type="GO" id="GO:0003677">
    <property type="term" value="F:DNA binding"/>
    <property type="evidence" value="ECO:0007669"/>
    <property type="project" value="UniProtKB-KW"/>
</dbReference>
<keyword evidence="6" id="KW-1185">Reference proteome</keyword>
<evidence type="ECO:0000256" key="1">
    <source>
        <dbReference type="ARBA" id="ARBA00023125"/>
    </source>
</evidence>
<reference evidence="6" key="2">
    <citation type="submission" date="2019-10" db="EMBL/GenBank/DDBJ databases">
        <title>A de novo genome assembly of a pear dwarfing rootstock.</title>
        <authorList>
            <person name="Wang F."/>
            <person name="Wang J."/>
            <person name="Li S."/>
            <person name="Zhang Y."/>
            <person name="Fang M."/>
            <person name="Ma L."/>
            <person name="Zhao Y."/>
            <person name="Jiang S."/>
        </authorList>
    </citation>
    <scope>NUCLEOTIDE SEQUENCE [LARGE SCALE GENOMIC DNA]</scope>
</reference>
<dbReference type="InterPro" id="IPR012340">
    <property type="entry name" value="NA-bd_OB-fold"/>
</dbReference>
<dbReference type="AlphaFoldDB" id="A0A5N5F7G1"/>
<dbReference type="InterPro" id="IPR010285">
    <property type="entry name" value="DNA_helicase_pif1-like_DEAD"/>
</dbReference>
<feature type="domain" description="DNA helicase Pif1-like DEAD-box helicase" evidence="3">
    <location>
        <begin position="86"/>
        <end position="308"/>
    </location>
</feature>
<comment type="caution">
    <text evidence="5">The sequence shown here is derived from an EMBL/GenBank/DDBJ whole genome shotgun (WGS) entry which is preliminary data.</text>
</comment>
<dbReference type="EMBL" id="SMOL01000768">
    <property type="protein sequence ID" value="KAB2597991.1"/>
    <property type="molecule type" value="Genomic_DNA"/>
</dbReference>
<keyword evidence="2" id="KW-0347">Helicase</keyword>
<dbReference type="Gene3D" id="2.40.50.140">
    <property type="entry name" value="Nucleic acid-binding proteins"/>
    <property type="match status" value="1"/>
</dbReference>
<evidence type="ECO:0000313" key="5">
    <source>
        <dbReference type="EMBL" id="KAB2597991.1"/>
    </source>
</evidence>
<keyword evidence="2" id="KW-0547">Nucleotide-binding</keyword>
<protein>
    <recommendedName>
        <fullName evidence="2">ATP-dependent DNA helicase</fullName>
        <ecNumber evidence="2">5.6.2.3</ecNumber>
    </recommendedName>
</protein>
<dbReference type="SUPFAM" id="SSF52540">
    <property type="entry name" value="P-loop containing nucleoside triphosphate hydrolases"/>
    <property type="match status" value="1"/>
</dbReference>
<keyword evidence="2" id="KW-0233">DNA recombination</keyword>
<dbReference type="GO" id="GO:0006281">
    <property type="term" value="P:DNA repair"/>
    <property type="evidence" value="ECO:0007669"/>
    <property type="project" value="UniProtKB-KW"/>
</dbReference>
<keyword evidence="2" id="KW-0227">DNA damage</keyword>
<keyword evidence="2" id="KW-0067">ATP-binding</keyword>
<sequence length="718" mass="80677">MCDDISKNMLNAFGLQDISKYQDELKNSLLYELEKLFIASNSSLSKHHLPQPNNLMMDRLKNRSLREELSYDSNSLKREHLFLISQLNKEQKHVYDCVMETIDNNKSGLFFVHGHGGTGKTFLWTTIIARIRSQNQIVLAVASSGIASLLLPGGRTAHSRFKIPINITNCSVCEIKRGTHLAKLITEAALIVWDEAPMNHKQCFETLDRSLRDVLKGSKPGFDHLPFGGKPILFGGDFRQILPIVPSGNIADIVQASLTSSYLWSYLTIFFLKQNMRLSKAGLDEGEKKELADFAKWILDIGNGTVIESISSTDEATSWVEIPKQFLIHFDEDPIKAMVSAVTSSKIVPHTAILELNRKFVIVPVNKTSQDIPMQWFNFINFEQLHNKIDRDVELTDVFRSLTAVQPTEEITIQRTRIAKKRNLNLQNISGETVRVTLWGETATTFDDNEIQTLLPPVFIALTSLKETLFSEALEQLFMCSIQTFHNSLNINTTDMYADRPTGGGVESKTINDLLLLDPALHRNESFTCKATVVGSCPSCHKTVKKTFESFECNEHEDRYDDPFILPPILKTLVGKTKQFQLSFGNQNTDFGKTNFIVNGLLQDQHLSNPTIASIKPQTPTTTAGKQVVSQTTPAPLTPSQLLQQQLQPIEPTKPQIDKKHRNEQTNTTNFATNAGQFHNLVVPKIETTDKVPIAVLNTKSQAKKSKESVEDVRSQKK</sequence>
<gene>
    <name evidence="5" type="ORF">D8674_000911</name>
</gene>
<dbReference type="Pfam" id="PF16900">
    <property type="entry name" value="REPA_OB_2"/>
    <property type="match status" value="1"/>
</dbReference>
<evidence type="ECO:0000256" key="2">
    <source>
        <dbReference type="RuleBase" id="RU363044"/>
    </source>
</evidence>
<dbReference type="EC" id="5.6.2.3" evidence="2"/>
<dbReference type="GO" id="GO:0016887">
    <property type="term" value="F:ATP hydrolysis activity"/>
    <property type="evidence" value="ECO:0007669"/>
    <property type="project" value="RHEA"/>
</dbReference>
<dbReference type="GO" id="GO:0000723">
    <property type="term" value="P:telomere maintenance"/>
    <property type="evidence" value="ECO:0007669"/>
    <property type="project" value="InterPro"/>
</dbReference>
<dbReference type="Pfam" id="PF05970">
    <property type="entry name" value="PIF1"/>
    <property type="match status" value="1"/>
</dbReference>
<reference evidence="5 6" key="1">
    <citation type="submission" date="2019-09" db="EMBL/GenBank/DDBJ databases">
        <authorList>
            <person name="Ou C."/>
        </authorList>
    </citation>
    <scope>NUCLEOTIDE SEQUENCE [LARGE SCALE GENOMIC DNA]</scope>
    <source>
        <strain evidence="5">S2</strain>
        <tissue evidence="5">Leaf</tissue>
    </source>
</reference>
<dbReference type="PANTHER" id="PTHR10492:SF90">
    <property type="entry name" value="ATP-DEPENDENT DNA HELICASE"/>
    <property type="match status" value="1"/>
</dbReference>
<comment type="catalytic activity">
    <reaction evidence="2">
        <text>ATP + H2O = ADP + phosphate + H(+)</text>
        <dbReference type="Rhea" id="RHEA:13065"/>
        <dbReference type="ChEBI" id="CHEBI:15377"/>
        <dbReference type="ChEBI" id="CHEBI:15378"/>
        <dbReference type="ChEBI" id="CHEBI:30616"/>
        <dbReference type="ChEBI" id="CHEBI:43474"/>
        <dbReference type="ChEBI" id="CHEBI:456216"/>
        <dbReference type="EC" id="5.6.2.3"/>
    </reaction>
</comment>
<name>A0A5N5F7G1_9ROSA</name>
<dbReference type="OrthoDB" id="1709335at2759"/>
<dbReference type="InterPro" id="IPR031657">
    <property type="entry name" value="REPA_OB_2"/>
</dbReference>
<organism evidence="5 6">
    <name type="scientific">Pyrus ussuriensis x Pyrus communis</name>
    <dbReference type="NCBI Taxonomy" id="2448454"/>
    <lineage>
        <taxon>Eukaryota</taxon>
        <taxon>Viridiplantae</taxon>
        <taxon>Streptophyta</taxon>
        <taxon>Embryophyta</taxon>
        <taxon>Tracheophyta</taxon>
        <taxon>Spermatophyta</taxon>
        <taxon>Magnoliopsida</taxon>
        <taxon>eudicotyledons</taxon>
        <taxon>Gunneridae</taxon>
        <taxon>Pentapetalae</taxon>
        <taxon>rosids</taxon>
        <taxon>fabids</taxon>
        <taxon>Rosales</taxon>
        <taxon>Rosaceae</taxon>
        <taxon>Amygdaloideae</taxon>
        <taxon>Maleae</taxon>
        <taxon>Pyrus</taxon>
    </lineage>
</organism>
<feature type="domain" description="Replication protein A OB" evidence="4">
    <location>
        <begin position="395"/>
        <end position="450"/>
    </location>
</feature>
<accession>A0A5N5F7G1</accession>
<reference evidence="5 6" key="3">
    <citation type="submission" date="2019-11" db="EMBL/GenBank/DDBJ databases">
        <title>A de novo genome assembly of a pear dwarfing rootstock.</title>
        <authorList>
            <person name="Wang F."/>
            <person name="Wang J."/>
            <person name="Li S."/>
            <person name="Zhang Y."/>
            <person name="Fang M."/>
            <person name="Ma L."/>
            <person name="Zhao Y."/>
            <person name="Jiang S."/>
        </authorList>
    </citation>
    <scope>NUCLEOTIDE SEQUENCE [LARGE SCALE GENOMIC DNA]</scope>
    <source>
        <strain evidence="5">S2</strain>
        <tissue evidence="5">Leaf</tissue>
    </source>
</reference>